<reference evidence="18" key="1">
    <citation type="journal article" date="2011" name="Genome Biol.">
        <title>Comparative genomics of the social amoebae Dictyostelium discoideum and Dictyostelium purpureum.</title>
        <authorList>
            <consortium name="US DOE Joint Genome Institute (JGI-PGF)"/>
            <person name="Sucgang R."/>
            <person name="Kuo A."/>
            <person name="Tian X."/>
            <person name="Salerno W."/>
            <person name="Parikh A."/>
            <person name="Feasley C.L."/>
            <person name="Dalin E."/>
            <person name="Tu H."/>
            <person name="Huang E."/>
            <person name="Barry K."/>
            <person name="Lindquist E."/>
            <person name="Shapiro H."/>
            <person name="Bruce D."/>
            <person name="Schmutz J."/>
            <person name="Salamov A."/>
            <person name="Fey P."/>
            <person name="Gaudet P."/>
            <person name="Anjard C."/>
            <person name="Babu M.M."/>
            <person name="Basu S."/>
            <person name="Bushmanova Y."/>
            <person name="van der Wel H."/>
            <person name="Katoh-Kurasawa M."/>
            <person name="Dinh C."/>
            <person name="Coutinho P.M."/>
            <person name="Saito T."/>
            <person name="Elias M."/>
            <person name="Schaap P."/>
            <person name="Kay R.R."/>
            <person name="Henrissat B."/>
            <person name="Eichinger L."/>
            <person name="Rivero F."/>
            <person name="Putnam N.H."/>
            <person name="West C.M."/>
            <person name="Loomis W.F."/>
            <person name="Chisholm R.L."/>
            <person name="Shaulsky G."/>
            <person name="Strassmann J.E."/>
            <person name="Queller D.C."/>
            <person name="Kuspa A."/>
            <person name="Grigoriev I.V."/>
        </authorList>
    </citation>
    <scope>NUCLEOTIDE SEQUENCE [LARGE SCALE GENOMIC DNA]</scope>
    <source>
        <strain evidence="18">QSDP1</strain>
    </source>
</reference>
<keyword evidence="9 12" id="KW-0799">Topoisomerase</keyword>
<dbReference type="GO" id="GO:0000819">
    <property type="term" value="P:sister chromatid segregation"/>
    <property type="evidence" value="ECO:0000318"/>
    <property type="project" value="GO_Central"/>
</dbReference>
<dbReference type="Gene3D" id="3.30.1490.30">
    <property type="match status" value="1"/>
</dbReference>
<dbReference type="PANTHER" id="PTHR10169:SF38">
    <property type="entry name" value="DNA TOPOISOMERASE 2"/>
    <property type="match status" value="1"/>
</dbReference>
<keyword evidence="8" id="KW-0460">Magnesium</keyword>
<dbReference type="Gene3D" id="3.40.50.670">
    <property type="match status" value="1"/>
</dbReference>
<dbReference type="RefSeq" id="XP_003288900.1">
    <property type="nucleotide sequence ID" value="XM_003288852.1"/>
</dbReference>
<dbReference type="Gene3D" id="3.30.1360.40">
    <property type="match status" value="1"/>
</dbReference>
<dbReference type="SUPFAM" id="SSF55874">
    <property type="entry name" value="ATPase domain of HSP90 chaperone/DNA topoisomerase II/histidine kinase"/>
    <property type="match status" value="1"/>
</dbReference>
<gene>
    <name evidence="17" type="ORF">DICPUDRAFT_4475</name>
</gene>
<feature type="domain" description="Toprim" evidence="15">
    <location>
        <begin position="426"/>
        <end position="539"/>
    </location>
</feature>
<dbReference type="GO" id="GO:0000712">
    <property type="term" value="P:resolution of meiotic recombination intermediates"/>
    <property type="evidence" value="ECO:0000318"/>
    <property type="project" value="GO_Central"/>
</dbReference>
<evidence type="ECO:0000256" key="5">
    <source>
        <dbReference type="ARBA" id="ARBA00022723"/>
    </source>
</evidence>
<dbReference type="InterPro" id="IPR013506">
    <property type="entry name" value="Topo_IIA_bsu_dom2"/>
</dbReference>
<dbReference type="GO" id="GO:0046872">
    <property type="term" value="F:metal ion binding"/>
    <property type="evidence" value="ECO:0007669"/>
    <property type="project" value="UniProtKB-KW"/>
</dbReference>
<keyword evidence="7 13" id="KW-0067">ATP-binding</keyword>
<keyword evidence="18" id="KW-1185">Reference proteome</keyword>
<dbReference type="Pfam" id="PF16898">
    <property type="entry name" value="TOPRIM_C"/>
    <property type="match status" value="1"/>
</dbReference>
<sequence>GKTLEEIYQKKELLDQILLRPDTYIGSTEKQEEELWVWENERMVRRKVSFVPGIYKIFDEILVNAADNKQREETMKFIKVEIDSANGRISVTNDGAGIPIHIHKEHKVYIPELIFGHLLTSSHYDDSEKRLTGGRNGFGAKLANIFSTKFIVECADSGSKKLYKQVFTNNMRNKEDPKITSYSNKTNYTKITFYPELSRFGMVSFDEDLIALLSKRVYDIAGCNPTLKVSLNDQELGIRSFEKYVNLYFPDADDAPKVYYEKVSPRWEIAVTLSTEGQFQQVSFVNSICTVKGGTHVTHALSKVISEITEAVLKKHKGGEIKPAFVKNHLFVFVNSLIENPHFDSQTKETLTSKITSFGSRCEPSEKFLKKVIDSKSGIIATILAFVEFKEQQSIKSSSKPGKKGKVTHSKLDDASLAGSSKSADCTLILTEGDSAKTLAIAGISVVGKDHYGAFPLKGKLLNVREQGQKALKNDEICNIMMILGLQPFVKYEDVSKLRYGHLMIMTDQDNDGSHIKGLIINFIHHFWPQLLHMPGFLVEFITPIVKVSKNGKNAISFYTLPEFLEWREKNPKGWDIKYYKGLGTSQASEGKEYFSDLEKHKIDFEWDDKADTSIDLAFSKSKADERKKWMAEHVEGTYLEQYGVGKLSYTDFINKELILFSIADCERSIPSIVDGLKTSQRKILYSCFKRNLKKEIKVAQLIGYVSEHSAYHHGEMSLYSTILGMAQEYIGSNNANLLYPSGAYGTRIQGGKDASSARYIHTRLTDVARALYHPDDDNILACVVDDGKKVQPKHYIPIIPMILVNGTVGIGTGWSTTIPSYNPRDLVENMKLLLNKQELKPIQPWYRGFTGEILESGKGGQYLSRGVWRKLSEHSFEVTELPINSWTQDYREFLDELETPGTKKKRKEEKEKKKGKRSSKSTTTKKPKSKTIEKIFKLSSTINETNMVVFDEEGRIQRFATTQLIQEHFFGLRMKYYQKRKDYLAEKLSEEFKKLDNKARFILAVINKEIAINNVKKVDIMKKLKEMKFDMIYNKSIEKIVKEKLKKKKGSFDEEDAVDSDGEEKDDDETDETGSKKSDEERGYDYLLSMPLWTLTMERVKKIIEEKDQKKKEWDIHLGTPLSDFYNRDLILVEKALDAQDAYDEALRNQTEKLKKKSKSK</sequence>
<evidence type="ECO:0000259" key="16">
    <source>
        <dbReference type="PROSITE" id="PS52040"/>
    </source>
</evidence>
<feature type="compositionally biased region" description="Acidic residues" evidence="14">
    <location>
        <begin position="1054"/>
        <end position="1073"/>
    </location>
</feature>
<feature type="non-terminal residue" evidence="17">
    <location>
        <position position="1"/>
    </location>
</feature>
<keyword evidence="10 12" id="KW-0238">DNA-binding</keyword>
<dbReference type="CDD" id="cd03365">
    <property type="entry name" value="TOPRIM_TopoIIA"/>
    <property type="match status" value="1"/>
</dbReference>
<organism evidence="17 18">
    <name type="scientific">Dictyostelium purpureum</name>
    <name type="common">Slime mold</name>
    <dbReference type="NCBI Taxonomy" id="5786"/>
    <lineage>
        <taxon>Eukaryota</taxon>
        <taxon>Amoebozoa</taxon>
        <taxon>Evosea</taxon>
        <taxon>Eumycetozoa</taxon>
        <taxon>Dictyostelia</taxon>
        <taxon>Dictyosteliales</taxon>
        <taxon>Dictyosteliaceae</taxon>
        <taxon>Dictyostelium</taxon>
    </lineage>
</organism>
<dbReference type="GO" id="GO:0003677">
    <property type="term" value="F:DNA binding"/>
    <property type="evidence" value="ECO:0007669"/>
    <property type="project" value="UniProtKB-UniRule"/>
</dbReference>
<dbReference type="InterPro" id="IPR002205">
    <property type="entry name" value="Topo_IIA_dom_A"/>
</dbReference>
<comment type="catalytic activity">
    <reaction evidence="1 12 13">
        <text>ATP-dependent breakage, passage and rejoining of double-stranded DNA.</text>
        <dbReference type="EC" id="5.6.2.2"/>
    </reaction>
</comment>
<evidence type="ECO:0000256" key="12">
    <source>
        <dbReference type="PROSITE-ProRule" id="PRU01384"/>
    </source>
</evidence>
<dbReference type="InterPro" id="IPR003594">
    <property type="entry name" value="HATPase_dom"/>
</dbReference>
<dbReference type="FunFam" id="3.90.199.10:FF:000002">
    <property type="entry name" value="DNA topoisomerase 2"/>
    <property type="match status" value="1"/>
</dbReference>
<dbReference type="PRINTS" id="PR00418">
    <property type="entry name" value="TPI2FAMILY"/>
</dbReference>
<dbReference type="PROSITE" id="PS00177">
    <property type="entry name" value="TOPOISOMERASE_II"/>
    <property type="match status" value="1"/>
</dbReference>
<dbReference type="VEuPathDB" id="AmoebaDB:DICPUDRAFT_4475"/>
<dbReference type="GO" id="GO:0006265">
    <property type="term" value="P:DNA topological change"/>
    <property type="evidence" value="ECO:0007669"/>
    <property type="project" value="UniProtKB-UniRule"/>
</dbReference>
<evidence type="ECO:0000256" key="2">
    <source>
        <dbReference type="ARBA" id="ARBA00001913"/>
    </source>
</evidence>
<evidence type="ECO:0000256" key="3">
    <source>
        <dbReference type="ARBA" id="ARBA00001946"/>
    </source>
</evidence>
<proteinExistence type="inferred from homology"/>
<keyword evidence="5" id="KW-0479">Metal-binding</keyword>
<dbReference type="GO" id="GO:0005524">
    <property type="term" value="F:ATP binding"/>
    <property type="evidence" value="ECO:0007669"/>
    <property type="project" value="UniProtKB-UniRule"/>
</dbReference>
<dbReference type="SMART" id="SM00433">
    <property type="entry name" value="TOP2c"/>
    <property type="match status" value="1"/>
</dbReference>
<accession>F0ZNB2</accession>
<dbReference type="PRINTS" id="PR01158">
    <property type="entry name" value="TOPISMRASEII"/>
</dbReference>
<dbReference type="InterPro" id="IPR018522">
    <property type="entry name" value="TopoIIA_CS"/>
</dbReference>
<dbReference type="SUPFAM" id="SSF56719">
    <property type="entry name" value="Type II DNA topoisomerase"/>
    <property type="match status" value="1"/>
</dbReference>
<dbReference type="CDD" id="cd03481">
    <property type="entry name" value="TopoIIA_Trans_ScTopoIIA"/>
    <property type="match status" value="1"/>
</dbReference>
<dbReference type="FunFam" id="3.40.50.670:FF:000001">
    <property type="entry name" value="DNA topoisomerase 2"/>
    <property type="match status" value="2"/>
</dbReference>
<dbReference type="InterPro" id="IPR014721">
    <property type="entry name" value="Ribsml_uS5_D2-typ_fold_subgr"/>
</dbReference>
<evidence type="ECO:0000256" key="14">
    <source>
        <dbReference type="SAM" id="MobiDB-lite"/>
    </source>
</evidence>
<dbReference type="InterPro" id="IPR013760">
    <property type="entry name" value="Topo_IIA-like_dom_sf"/>
</dbReference>
<evidence type="ECO:0000256" key="9">
    <source>
        <dbReference type="ARBA" id="ARBA00023029"/>
    </source>
</evidence>
<protein>
    <recommendedName>
        <fullName evidence="13">DNA topoisomerase 2</fullName>
        <ecNumber evidence="13">5.6.2.2</ecNumber>
    </recommendedName>
</protein>
<dbReference type="Pfam" id="PF01751">
    <property type="entry name" value="Toprim"/>
    <property type="match status" value="1"/>
</dbReference>
<dbReference type="Pfam" id="PF02518">
    <property type="entry name" value="HATPase_c"/>
    <property type="match status" value="1"/>
</dbReference>
<dbReference type="Gene3D" id="3.90.199.10">
    <property type="entry name" value="Topoisomerase II, domain 5"/>
    <property type="match status" value="1"/>
</dbReference>
<evidence type="ECO:0000256" key="11">
    <source>
        <dbReference type="ARBA" id="ARBA00023235"/>
    </source>
</evidence>
<feature type="compositionally biased region" description="Basic residues" evidence="14">
    <location>
        <begin position="903"/>
        <end position="929"/>
    </location>
</feature>
<dbReference type="GO" id="GO:0005634">
    <property type="term" value="C:nucleus"/>
    <property type="evidence" value="ECO:0000318"/>
    <property type="project" value="GO_Central"/>
</dbReference>
<dbReference type="InterPro" id="IPR001241">
    <property type="entry name" value="Topo_IIA"/>
</dbReference>
<dbReference type="KEGG" id="dpp:DICPUDRAFT_4475"/>
<evidence type="ECO:0000256" key="8">
    <source>
        <dbReference type="ARBA" id="ARBA00022842"/>
    </source>
</evidence>
<comment type="cofactor">
    <cofactor evidence="3">
        <name>Mg(2+)</name>
        <dbReference type="ChEBI" id="CHEBI:18420"/>
    </cofactor>
</comment>
<comment type="similarity">
    <text evidence="4 13">Belongs to the type II topoisomerase family.</text>
</comment>
<keyword evidence="11 12" id="KW-0413">Isomerase</keyword>
<comment type="cofactor">
    <cofactor evidence="2">
        <name>Ca(2+)</name>
        <dbReference type="ChEBI" id="CHEBI:29108"/>
    </cofactor>
</comment>
<dbReference type="EC" id="5.6.2.2" evidence="13"/>
<dbReference type="CDD" id="cd16930">
    <property type="entry name" value="HATPase_TopII-like"/>
    <property type="match status" value="1"/>
</dbReference>
<feature type="active site" description="O-(5'-phospho-DNA)-tyrosine intermediate" evidence="12">
    <location>
        <position position="760"/>
    </location>
</feature>
<dbReference type="InterPro" id="IPR013757">
    <property type="entry name" value="Topo_IIA_A_a_sf"/>
</dbReference>
<dbReference type="FunCoup" id="F0ZNB2">
    <property type="interactions" value="743"/>
</dbReference>
<dbReference type="OMA" id="TWTQDFK"/>
<dbReference type="InterPro" id="IPR020568">
    <property type="entry name" value="Ribosomal_Su5_D2-typ_SF"/>
</dbReference>
<dbReference type="InParanoid" id="F0ZNB2"/>
<dbReference type="FunFam" id="3.30.565.10:FF:000004">
    <property type="entry name" value="DNA topoisomerase 2"/>
    <property type="match status" value="1"/>
</dbReference>
<evidence type="ECO:0000313" key="17">
    <source>
        <dbReference type="EMBL" id="EGC34576.1"/>
    </source>
</evidence>
<dbReference type="InterPro" id="IPR001154">
    <property type="entry name" value="TopoII_euk"/>
</dbReference>
<dbReference type="FunFam" id="3.30.230.10:FF:000008">
    <property type="entry name" value="DNA topoisomerase 2"/>
    <property type="match status" value="1"/>
</dbReference>
<dbReference type="STRING" id="5786.F0ZNB2"/>
<feature type="region of interest" description="Disordered" evidence="14">
    <location>
        <begin position="898"/>
        <end position="929"/>
    </location>
</feature>
<evidence type="ECO:0000256" key="1">
    <source>
        <dbReference type="ARBA" id="ARBA00000185"/>
    </source>
</evidence>
<dbReference type="InterPro" id="IPR050634">
    <property type="entry name" value="DNA_Topoisomerase_II"/>
</dbReference>
<dbReference type="InterPro" id="IPR013758">
    <property type="entry name" value="Topo_IIA_A/C_ab"/>
</dbReference>
<dbReference type="GO" id="GO:0003918">
    <property type="term" value="F:DNA topoisomerase type II (double strand cut, ATP-hydrolyzing) activity"/>
    <property type="evidence" value="ECO:0000318"/>
    <property type="project" value="GO_Central"/>
</dbReference>
<dbReference type="Gene3D" id="3.30.230.10">
    <property type="match status" value="1"/>
</dbReference>
<dbReference type="AlphaFoldDB" id="F0ZNB2"/>
<keyword evidence="6 13" id="KW-0547">Nucleotide-binding</keyword>
<dbReference type="PROSITE" id="PS50880">
    <property type="entry name" value="TOPRIM"/>
    <property type="match status" value="1"/>
</dbReference>
<dbReference type="Gene3D" id="1.10.268.10">
    <property type="entry name" value="Topoisomerase, domain 3"/>
    <property type="match status" value="1"/>
</dbReference>
<name>F0ZNB2_DICPU</name>
<feature type="region of interest" description="Disordered" evidence="14">
    <location>
        <begin position="1054"/>
        <end position="1081"/>
    </location>
</feature>
<dbReference type="InterPro" id="IPR013759">
    <property type="entry name" value="Topo_IIA_B_C"/>
</dbReference>
<dbReference type="EMBL" id="GL871092">
    <property type="protein sequence ID" value="EGC34576.1"/>
    <property type="molecule type" value="Genomic_DNA"/>
</dbReference>
<dbReference type="SMART" id="SM00434">
    <property type="entry name" value="TOP4c"/>
    <property type="match status" value="1"/>
</dbReference>
<dbReference type="Proteomes" id="UP000001064">
    <property type="component" value="Unassembled WGS sequence"/>
</dbReference>
<dbReference type="Gene3D" id="3.30.565.10">
    <property type="entry name" value="Histidine kinase-like ATPase, C-terminal domain"/>
    <property type="match status" value="1"/>
</dbReference>
<dbReference type="InterPro" id="IPR031660">
    <property type="entry name" value="TOPRIM_C"/>
</dbReference>
<dbReference type="OrthoDB" id="276498at2759"/>
<comment type="function">
    <text evidence="13">Control of topological states of DNA by transient breakage and subsequent rejoining of DNA strands. Topoisomerase II makes double-strand breaks.</text>
</comment>
<dbReference type="PANTHER" id="PTHR10169">
    <property type="entry name" value="DNA TOPOISOMERASE/GYRASE"/>
    <property type="match status" value="1"/>
</dbReference>
<evidence type="ECO:0000256" key="4">
    <source>
        <dbReference type="ARBA" id="ARBA00011080"/>
    </source>
</evidence>
<evidence type="ECO:0000256" key="7">
    <source>
        <dbReference type="ARBA" id="ARBA00022840"/>
    </source>
</evidence>
<dbReference type="Pfam" id="PF00204">
    <property type="entry name" value="DNA_gyraseB"/>
    <property type="match status" value="1"/>
</dbReference>
<dbReference type="FunFam" id="3.30.1490.30:FF:000001">
    <property type="entry name" value="DNA topoisomerase 2"/>
    <property type="match status" value="1"/>
</dbReference>
<evidence type="ECO:0000259" key="15">
    <source>
        <dbReference type="PROSITE" id="PS50880"/>
    </source>
</evidence>
<dbReference type="InterPro" id="IPR006171">
    <property type="entry name" value="TOPRIM_dom"/>
</dbReference>
<dbReference type="SUPFAM" id="SSF54211">
    <property type="entry name" value="Ribosomal protein S5 domain 2-like"/>
    <property type="match status" value="1"/>
</dbReference>
<evidence type="ECO:0000256" key="10">
    <source>
        <dbReference type="ARBA" id="ARBA00023125"/>
    </source>
</evidence>
<evidence type="ECO:0000256" key="6">
    <source>
        <dbReference type="ARBA" id="ARBA00022741"/>
    </source>
</evidence>
<dbReference type="GeneID" id="10499590"/>
<comment type="subunit">
    <text evidence="13">Homodimer.</text>
</comment>
<dbReference type="InterPro" id="IPR034157">
    <property type="entry name" value="TOPRIM_TopoII"/>
</dbReference>
<evidence type="ECO:0000313" key="18">
    <source>
        <dbReference type="Proteomes" id="UP000001064"/>
    </source>
</evidence>
<dbReference type="Pfam" id="PF00521">
    <property type="entry name" value="DNA_topoisoIV"/>
    <property type="match status" value="1"/>
</dbReference>
<evidence type="ECO:0000256" key="13">
    <source>
        <dbReference type="RuleBase" id="RU362094"/>
    </source>
</evidence>
<dbReference type="PROSITE" id="PS52040">
    <property type="entry name" value="TOPO_IIA"/>
    <property type="match status" value="1"/>
</dbReference>
<dbReference type="InterPro" id="IPR036890">
    <property type="entry name" value="HATPase_C_sf"/>
</dbReference>
<feature type="domain" description="Topo IIA-type catalytic" evidence="16">
    <location>
        <begin position="670"/>
        <end position="1131"/>
    </location>
</feature>
<feature type="non-terminal residue" evidence="17">
    <location>
        <position position="1162"/>
    </location>
</feature>
<dbReference type="eggNOG" id="KOG0355">
    <property type="taxonomic scope" value="Eukaryota"/>
</dbReference>